<organism evidence="2 3">
    <name type="scientific">Aplysia californica</name>
    <name type="common">California sea hare</name>
    <dbReference type="NCBI Taxonomy" id="6500"/>
    <lineage>
        <taxon>Eukaryota</taxon>
        <taxon>Metazoa</taxon>
        <taxon>Spiralia</taxon>
        <taxon>Lophotrochozoa</taxon>
        <taxon>Mollusca</taxon>
        <taxon>Gastropoda</taxon>
        <taxon>Heterobranchia</taxon>
        <taxon>Euthyneura</taxon>
        <taxon>Tectipleura</taxon>
        <taxon>Aplysiida</taxon>
        <taxon>Aplysioidea</taxon>
        <taxon>Aplysiidae</taxon>
        <taxon>Aplysia</taxon>
    </lineage>
</organism>
<feature type="compositionally biased region" description="Low complexity" evidence="1">
    <location>
        <begin position="367"/>
        <end position="376"/>
    </location>
</feature>
<accession>A0ABM1W226</accession>
<sequence>MTSDNGRGVVLALDESRTRIQAVAELLLLSCSPKPVFSRPGDLQTTAEAYVQFRDKVIAQLNKVLLLTRDVASQVHSQQIQWRHLCSRVQEMSQSVISLSELSAHIAYLMALTFDGAQPAVAGPVTAVHQLTAADLDLRFCCTRLKRSRMNDLQPHLLVFTCVSFVHCEGLSMSIASATVQICKAVRDLVYSSSAKRHRDRVSLCVESVTRSSGQLRDFLLSYQHHGKSRDATQQQPQHHHHQHQPQPQSYCHGLSGGVPQVSAPLADGLKDEAKHPASSSSSSSSSSCRRAQSSSSSAGKGDNATATSQHQHQQPSSARRLSHDNKQSKHTREEGTGSREDRHLSLSSEERGGGQGSCHGDATVDSTSSSPSLSENSEDRKRLSLSPSSSLCSQGGLREEEKPATGDGAAREGSSPTAGCRLSPTPSATSSSSSSRASSLSSFPLTPSVFDDKSSLSDSGLSPSHDHHHQGHDDLDPHHKALAGFDGHPLPCDANNIGDGKSNLETSGLSASALSLLSQASSTVTVEEESGGVVGEGRLSLGLTSESSLPVESISVRHDGELKPDEV</sequence>
<feature type="compositionally biased region" description="Polar residues" evidence="1">
    <location>
        <begin position="305"/>
        <end position="320"/>
    </location>
</feature>
<dbReference type="GeneID" id="101860207"/>
<dbReference type="InterPro" id="IPR042799">
    <property type="entry name" value="TLNRD1"/>
</dbReference>
<feature type="compositionally biased region" description="Low complexity" evidence="1">
    <location>
        <begin position="422"/>
        <end position="443"/>
    </location>
</feature>
<feature type="compositionally biased region" description="Low complexity" evidence="1">
    <location>
        <begin position="385"/>
        <end position="394"/>
    </location>
</feature>
<dbReference type="RefSeq" id="XP_035828719.1">
    <property type="nucleotide sequence ID" value="XM_035972826.1"/>
</dbReference>
<feature type="compositionally biased region" description="Low complexity" evidence="1">
    <location>
        <begin position="278"/>
        <end position="299"/>
    </location>
</feature>
<dbReference type="PANTHER" id="PTHR47133">
    <property type="entry name" value="TALIN ROD DOMAIN-CONTAINING PROTEIN 1"/>
    <property type="match status" value="1"/>
</dbReference>
<evidence type="ECO:0000313" key="2">
    <source>
        <dbReference type="Proteomes" id="UP000694888"/>
    </source>
</evidence>
<protein>
    <submittedName>
        <fullName evidence="3">Talin rod domain-containing protein 1</fullName>
    </submittedName>
</protein>
<evidence type="ECO:0000256" key="1">
    <source>
        <dbReference type="SAM" id="MobiDB-lite"/>
    </source>
</evidence>
<reference evidence="3" key="1">
    <citation type="submission" date="2025-08" db="UniProtKB">
        <authorList>
            <consortium name="RefSeq"/>
        </authorList>
    </citation>
    <scope>IDENTIFICATION</scope>
</reference>
<dbReference type="PANTHER" id="PTHR47133:SF1">
    <property type="entry name" value="TALIN ROD DOMAIN-CONTAINING PROTEIN 1"/>
    <property type="match status" value="1"/>
</dbReference>
<proteinExistence type="predicted"/>
<evidence type="ECO:0000313" key="3">
    <source>
        <dbReference type="RefSeq" id="XP_035828719.1"/>
    </source>
</evidence>
<name>A0ABM1W226_APLCA</name>
<feature type="region of interest" description="Disordered" evidence="1">
    <location>
        <begin position="227"/>
        <end position="489"/>
    </location>
</feature>
<dbReference type="Proteomes" id="UP000694888">
    <property type="component" value="Unplaced"/>
</dbReference>
<gene>
    <name evidence="3" type="primary">LOC101860207</name>
</gene>
<keyword evidence="2" id="KW-1185">Reference proteome</keyword>
<feature type="compositionally biased region" description="Basic and acidic residues" evidence="1">
    <location>
        <begin position="322"/>
        <end position="353"/>
    </location>
</feature>